<reference evidence="6 7" key="1">
    <citation type="submission" date="2020-08" db="EMBL/GenBank/DDBJ databases">
        <title>Plant Genome Project.</title>
        <authorList>
            <person name="Zhang R.-G."/>
        </authorList>
    </citation>
    <scope>NUCLEOTIDE SEQUENCE [LARGE SCALE GENOMIC DNA]</scope>
    <source>
        <tissue evidence="6">Rhizome</tissue>
    </source>
</reference>
<evidence type="ECO:0000259" key="5">
    <source>
        <dbReference type="PROSITE" id="PS51017"/>
    </source>
</evidence>
<evidence type="ECO:0000256" key="2">
    <source>
        <dbReference type="ARBA" id="ARBA00023242"/>
    </source>
</evidence>
<protein>
    <recommendedName>
        <fullName evidence="5">CCT domain-containing protein</fullName>
    </recommendedName>
</protein>
<dbReference type="Proteomes" id="UP000734854">
    <property type="component" value="Unassembled WGS sequence"/>
</dbReference>
<dbReference type="EMBL" id="JACMSC010000004">
    <property type="protein sequence ID" value="KAG6526281.1"/>
    <property type="molecule type" value="Genomic_DNA"/>
</dbReference>
<accession>A0A8J5HE62</accession>
<organism evidence="6 7">
    <name type="scientific">Zingiber officinale</name>
    <name type="common">Ginger</name>
    <name type="synonym">Amomum zingiber</name>
    <dbReference type="NCBI Taxonomy" id="94328"/>
    <lineage>
        <taxon>Eukaryota</taxon>
        <taxon>Viridiplantae</taxon>
        <taxon>Streptophyta</taxon>
        <taxon>Embryophyta</taxon>
        <taxon>Tracheophyta</taxon>
        <taxon>Spermatophyta</taxon>
        <taxon>Magnoliopsida</taxon>
        <taxon>Liliopsida</taxon>
        <taxon>Zingiberales</taxon>
        <taxon>Zingiberaceae</taxon>
        <taxon>Zingiber</taxon>
    </lineage>
</organism>
<dbReference type="PANTHER" id="PTHR31319:SF100">
    <property type="entry name" value="OS01G0835700 PROTEIN"/>
    <property type="match status" value="1"/>
</dbReference>
<keyword evidence="7" id="KW-1185">Reference proteome</keyword>
<sequence>MSTGGECPLNEIFDTKTCQPTQRSTPIHIFRGTHVGQPTTVVVCDVQRGPRSASFLVHKSSSLLGAKHSNAMFLSSSSYGGLRHQPFISSAADPPPEHCHEALDGRLFPFSSTFFAAQYSDLHRSSCSLSLPLHHHHYYHHDTTSGDLQDQPPPPPYSSSPSSVLSTGDLQGTQYGSLEGSAGDPGRVRRYSAEERKERIDRYRSKRNQRNFQKKITYACRKTLADSRPRVRGRFAKNGDEKEMADMAVVNGHVGSGVNQSHAFGSGDWWSPEAAMMAAEDEDELLYCDGGFLRSFVDHGVFDMNSGSLS</sequence>
<feature type="region of interest" description="Disordered" evidence="4">
    <location>
        <begin position="141"/>
        <end position="195"/>
    </location>
</feature>
<dbReference type="GO" id="GO:0009909">
    <property type="term" value="P:regulation of flower development"/>
    <property type="evidence" value="ECO:0007669"/>
    <property type="project" value="InterPro"/>
</dbReference>
<evidence type="ECO:0000256" key="1">
    <source>
        <dbReference type="ARBA" id="ARBA00004123"/>
    </source>
</evidence>
<dbReference type="InterPro" id="IPR010402">
    <property type="entry name" value="CCT_domain"/>
</dbReference>
<dbReference type="PANTHER" id="PTHR31319">
    <property type="entry name" value="ZINC FINGER PROTEIN CONSTANS-LIKE 4"/>
    <property type="match status" value="1"/>
</dbReference>
<dbReference type="GO" id="GO:0003700">
    <property type="term" value="F:DNA-binding transcription factor activity"/>
    <property type="evidence" value="ECO:0007669"/>
    <property type="project" value="TreeGrafter"/>
</dbReference>
<name>A0A8J5HE62_ZINOF</name>
<evidence type="ECO:0000313" key="7">
    <source>
        <dbReference type="Proteomes" id="UP000734854"/>
    </source>
</evidence>
<evidence type="ECO:0000256" key="4">
    <source>
        <dbReference type="SAM" id="MobiDB-lite"/>
    </source>
</evidence>
<dbReference type="OrthoDB" id="153872at2759"/>
<gene>
    <name evidence="6" type="ORF">ZIOFF_016263</name>
</gene>
<feature type="compositionally biased region" description="Polar residues" evidence="4">
    <location>
        <begin position="164"/>
        <end position="176"/>
    </location>
</feature>
<dbReference type="AlphaFoldDB" id="A0A8J5HE62"/>
<evidence type="ECO:0000256" key="3">
    <source>
        <dbReference type="PROSITE-ProRule" id="PRU00357"/>
    </source>
</evidence>
<feature type="domain" description="CCT" evidence="5">
    <location>
        <begin position="196"/>
        <end position="238"/>
    </location>
</feature>
<dbReference type="GO" id="GO:0005634">
    <property type="term" value="C:nucleus"/>
    <property type="evidence" value="ECO:0007669"/>
    <property type="project" value="UniProtKB-SubCell"/>
</dbReference>
<dbReference type="Pfam" id="PF06203">
    <property type="entry name" value="CCT"/>
    <property type="match status" value="1"/>
</dbReference>
<comment type="subcellular location">
    <subcellularLocation>
        <location evidence="1 3">Nucleus</location>
    </subcellularLocation>
</comment>
<comment type="caution">
    <text evidence="6">The sequence shown here is derived from an EMBL/GenBank/DDBJ whole genome shotgun (WGS) entry which is preliminary data.</text>
</comment>
<evidence type="ECO:0000313" key="6">
    <source>
        <dbReference type="EMBL" id="KAG6526281.1"/>
    </source>
</evidence>
<dbReference type="InterPro" id="IPR045281">
    <property type="entry name" value="CONSTANS-like"/>
</dbReference>
<keyword evidence="2 3" id="KW-0539">Nucleus</keyword>
<dbReference type="PROSITE" id="PS51017">
    <property type="entry name" value="CCT"/>
    <property type="match status" value="1"/>
</dbReference>
<proteinExistence type="predicted"/>